<evidence type="ECO:0000313" key="3">
    <source>
        <dbReference type="Proteomes" id="UP000554520"/>
    </source>
</evidence>
<proteinExistence type="predicted"/>
<protein>
    <recommendedName>
        <fullName evidence="1">DUF3859 domain-containing protein</fullName>
    </recommendedName>
</protein>
<dbReference type="Gene3D" id="2.60.40.2390">
    <property type="match status" value="1"/>
</dbReference>
<dbReference type="RefSeq" id="WP_112526618.1">
    <property type="nucleotide sequence ID" value="NZ_JACHXN010000002.1"/>
</dbReference>
<dbReference type="Proteomes" id="UP000554520">
    <property type="component" value="Unassembled WGS sequence"/>
</dbReference>
<keyword evidence="3" id="KW-1185">Reference proteome</keyword>
<dbReference type="InterPro" id="IPR024331">
    <property type="entry name" value="DUF3859"/>
</dbReference>
<sequence>MAHYVRYLVFLTAVFLTAVMVWNTGLAEERQISVEIVDWGLTSPKEVGSEVSPDTPTGVNRLVEGPVDVTRTTKIRACIGTSFGVLYRTSDVGEAVLPIMVVVFHPMIKTLDGRSMLKSSWPDSATSLRRYAGWVFERDFELVSGEWTISLRDLSGRELVSKSFDVTAGSCPIS</sequence>
<feature type="domain" description="DUF3859" evidence="1">
    <location>
        <begin position="34"/>
        <end position="166"/>
    </location>
</feature>
<organism evidence="2 3">
    <name type="scientific">Phyllobacterium trifolii</name>
    <dbReference type="NCBI Taxonomy" id="300193"/>
    <lineage>
        <taxon>Bacteria</taxon>
        <taxon>Pseudomonadati</taxon>
        <taxon>Pseudomonadota</taxon>
        <taxon>Alphaproteobacteria</taxon>
        <taxon>Hyphomicrobiales</taxon>
        <taxon>Phyllobacteriaceae</taxon>
        <taxon>Phyllobacterium</taxon>
    </lineage>
</organism>
<name>A0A839U2V4_9HYPH</name>
<comment type="caution">
    <text evidence="2">The sequence shown here is derived from an EMBL/GenBank/DDBJ whole genome shotgun (WGS) entry which is preliminary data.</text>
</comment>
<evidence type="ECO:0000259" key="1">
    <source>
        <dbReference type="Pfam" id="PF12975"/>
    </source>
</evidence>
<reference evidence="2 3" key="1">
    <citation type="submission" date="2020-08" db="EMBL/GenBank/DDBJ databases">
        <title>Genomic Encyclopedia of Type Strains, Phase III (KMG-III): the genomes of soil and plant-associated and newly described type strains.</title>
        <authorList>
            <person name="Whitman W."/>
        </authorList>
    </citation>
    <scope>NUCLEOTIDE SEQUENCE [LARGE SCALE GENOMIC DNA]</scope>
    <source>
        <strain evidence="2 3">CECT 7015</strain>
    </source>
</reference>
<gene>
    <name evidence="2" type="ORF">FHS21_000761</name>
</gene>
<accession>A0A839U2V4</accession>
<dbReference type="AlphaFoldDB" id="A0A839U2V4"/>
<dbReference type="EMBL" id="JACHXN010000002">
    <property type="protein sequence ID" value="MBB3144365.1"/>
    <property type="molecule type" value="Genomic_DNA"/>
</dbReference>
<evidence type="ECO:0000313" key="2">
    <source>
        <dbReference type="EMBL" id="MBB3144365.1"/>
    </source>
</evidence>
<dbReference type="Pfam" id="PF12975">
    <property type="entry name" value="DUF3859"/>
    <property type="match status" value="1"/>
</dbReference>